<proteinExistence type="predicted"/>
<dbReference type="Gene3D" id="2.40.50.140">
    <property type="entry name" value="Nucleic acid-binding proteins"/>
    <property type="match status" value="1"/>
</dbReference>
<gene>
    <name evidence="5" type="ORF">FOXYS1_15967</name>
</gene>
<dbReference type="GO" id="GO:0006289">
    <property type="term" value="P:nucleotide-excision repair"/>
    <property type="evidence" value="ECO:0007669"/>
    <property type="project" value="TreeGrafter"/>
</dbReference>
<comment type="caution">
    <text evidence="5">The sequence shown here is derived from an EMBL/GenBank/DDBJ whole genome shotgun (WGS) entry which is preliminary data.</text>
</comment>
<evidence type="ECO:0000256" key="4">
    <source>
        <dbReference type="SAM" id="MobiDB-lite"/>
    </source>
</evidence>
<dbReference type="GO" id="GO:0003697">
    <property type="term" value="F:single-stranded DNA binding"/>
    <property type="evidence" value="ECO:0007669"/>
    <property type="project" value="TreeGrafter"/>
</dbReference>
<feature type="region of interest" description="Disordered" evidence="4">
    <location>
        <begin position="11"/>
        <end position="44"/>
    </location>
</feature>
<dbReference type="GO" id="GO:0000781">
    <property type="term" value="C:chromosome, telomeric region"/>
    <property type="evidence" value="ECO:0007669"/>
    <property type="project" value="TreeGrafter"/>
</dbReference>
<protein>
    <recommendedName>
        <fullName evidence="7">Replication factor A protein 2</fullName>
    </recommendedName>
</protein>
<dbReference type="InterPro" id="IPR040260">
    <property type="entry name" value="RFA2-like"/>
</dbReference>
<evidence type="ECO:0000313" key="5">
    <source>
        <dbReference type="EMBL" id="KAF5228920.1"/>
    </source>
</evidence>
<accession>A0A8H5DMK6</accession>
<dbReference type="Proteomes" id="UP000558688">
    <property type="component" value="Unassembled WGS sequence"/>
</dbReference>
<dbReference type="PANTHER" id="PTHR13989:SF16">
    <property type="entry name" value="REPLICATION PROTEIN A2"/>
    <property type="match status" value="1"/>
</dbReference>
<dbReference type="SUPFAM" id="SSF50249">
    <property type="entry name" value="Nucleic acid-binding proteins"/>
    <property type="match status" value="1"/>
</dbReference>
<feature type="compositionally biased region" description="Gly residues" evidence="4">
    <location>
        <begin position="14"/>
        <end position="38"/>
    </location>
</feature>
<keyword evidence="2" id="KW-0238">DNA-binding</keyword>
<dbReference type="GO" id="GO:0000724">
    <property type="term" value="P:double-strand break repair via homologous recombination"/>
    <property type="evidence" value="ECO:0007669"/>
    <property type="project" value="TreeGrafter"/>
</dbReference>
<dbReference type="AlphaFoldDB" id="A0A8H5DMK6"/>
<evidence type="ECO:0008006" key="7">
    <source>
        <dbReference type="Google" id="ProtNLM"/>
    </source>
</evidence>
<evidence type="ECO:0000256" key="3">
    <source>
        <dbReference type="ARBA" id="ARBA00023242"/>
    </source>
</evidence>
<dbReference type="EMBL" id="JAAFOW010004751">
    <property type="protein sequence ID" value="KAF5228920.1"/>
    <property type="molecule type" value="Genomic_DNA"/>
</dbReference>
<comment type="subcellular location">
    <subcellularLocation>
        <location evidence="1">Nucleus</location>
    </subcellularLocation>
</comment>
<feature type="non-terminal residue" evidence="5">
    <location>
        <position position="1"/>
    </location>
</feature>
<organism evidence="5 6">
    <name type="scientific">Fusarium oxysporum</name>
    <name type="common">Fusarium vascular wilt</name>
    <dbReference type="NCBI Taxonomy" id="5507"/>
    <lineage>
        <taxon>Eukaryota</taxon>
        <taxon>Fungi</taxon>
        <taxon>Dikarya</taxon>
        <taxon>Ascomycota</taxon>
        <taxon>Pezizomycotina</taxon>
        <taxon>Sordariomycetes</taxon>
        <taxon>Hypocreomycetidae</taxon>
        <taxon>Hypocreales</taxon>
        <taxon>Nectriaceae</taxon>
        <taxon>Fusarium</taxon>
        <taxon>Fusarium oxysporum species complex</taxon>
    </lineage>
</organism>
<dbReference type="GO" id="GO:0006260">
    <property type="term" value="P:DNA replication"/>
    <property type="evidence" value="ECO:0007669"/>
    <property type="project" value="TreeGrafter"/>
</dbReference>
<dbReference type="GO" id="GO:0005662">
    <property type="term" value="C:DNA replication factor A complex"/>
    <property type="evidence" value="ECO:0007669"/>
    <property type="project" value="TreeGrafter"/>
</dbReference>
<evidence type="ECO:0000313" key="6">
    <source>
        <dbReference type="Proteomes" id="UP000558688"/>
    </source>
</evidence>
<dbReference type="InterPro" id="IPR012340">
    <property type="entry name" value="NA-bd_OB-fold"/>
</dbReference>
<dbReference type="GO" id="GO:0035861">
    <property type="term" value="C:site of double-strand break"/>
    <property type="evidence" value="ECO:0007669"/>
    <property type="project" value="TreeGrafter"/>
</dbReference>
<dbReference type="PANTHER" id="PTHR13989">
    <property type="entry name" value="REPLICATION PROTEIN A-RELATED"/>
    <property type="match status" value="1"/>
</dbReference>
<sequence>MSAYSGFTKTSYGAQGGDDSGGFFAGGSQQGSQGGAGGKSYQDESLRPVTIKQILDAEEAYAGADFKIDGSPVTQITFVGQIRKIQPQPTNITLNIDDGTGMIEVKKWIDVDKQDDADAGFEL</sequence>
<keyword evidence="3" id="KW-0539">Nucleus</keyword>
<evidence type="ECO:0000256" key="1">
    <source>
        <dbReference type="ARBA" id="ARBA00004123"/>
    </source>
</evidence>
<reference evidence="5" key="1">
    <citation type="submission" date="2020-02" db="EMBL/GenBank/DDBJ databases">
        <title>Identification and distribution of gene clusters putatively required for synthesis of sphingolipid metabolism inhibitors in phylogenetically diverse species of the filamentous fungus Fusarium.</title>
        <authorList>
            <person name="Kim H.-S."/>
            <person name="Busman M."/>
            <person name="Brown D.W."/>
            <person name="Divon H."/>
            <person name="Uhlig S."/>
            <person name="Proctor R.H."/>
        </authorList>
    </citation>
    <scope>NUCLEOTIDE SEQUENCE [LARGE SCALE GENOMIC DNA]</scope>
    <source>
        <strain evidence="5">NRRL 39464</strain>
    </source>
</reference>
<name>A0A8H5DMK6_FUSOX</name>
<evidence type="ECO:0000256" key="2">
    <source>
        <dbReference type="ARBA" id="ARBA00023125"/>
    </source>
</evidence>